<reference evidence="1 2" key="1">
    <citation type="submission" date="2023-07" db="EMBL/GenBank/DDBJ databases">
        <title>Genomic Encyclopedia of Type Strains, Phase IV (KMG-IV): sequencing the most valuable type-strain genomes for metagenomic binning, comparative biology and taxonomic classification.</title>
        <authorList>
            <person name="Goeker M."/>
        </authorList>
    </citation>
    <scope>NUCLEOTIDE SEQUENCE [LARGE SCALE GENOMIC DNA]</scope>
    <source>
        <strain evidence="1 2">DSM 15561</strain>
    </source>
</reference>
<comment type="caution">
    <text evidence="1">The sequence shown here is derived from an EMBL/GenBank/DDBJ whole genome shotgun (WGS) entry which is preliminary data.</text>
</comment>
<dbReference type="RefSeq" id="WP_306892139.1">
    <property type="nucleotide sequence ID" value="NZ_JAUSVR010000035.1"/>
</dbReference>
<dbReference type="Proteomes" id="UP001235094">
    <property type="component" value="Unassembled WGS sequence"/>
</dbReference>
<gene>
    <name evidence="1" type="ORF">QOZ99_004443</name>
</gene>
<organism evidence="1 2">
    <name type="scientific">Ancylobacter amanitiformis</name>
    <dbReference type="NCBI Taxonomy" id="217069"/>
    <lineage>
        <taxon>Bacteria</taxon>
        <taxon>Pseudomonadati</taxon>
        <taxon>Pseudomonadota</taxon>
        <taxon>Alphaproteobacteria</taxon>
        <taxon>Hyphomicrobiales</taxon>
        <taxon>Xanthobacteraceae</taxon>
        <taxon>Ancylobacter</taxon>
    </lineage>
</organism>
<accession>A0ABU0LXW1</accession>
<dbReference type="EMBL" id="JAUSVR010000035">
    <property type="protein sequence ID" value="MDQ0513520.1"/>
    <property type="molecule type" value="Genomic_DNA"/>
</dbReference>
<keyword evidence="2" id="KW-1185">Reference proteome</keyword>
<protein>
    <submittedName>
        <fullName evidence="1">Uncharacterized protein</fullName>
    </submittedName>
</protein>
<name>A0ABU0LXW1_9HYPH</name>
<proteinExistence type="predicted"/>
<evidence type="ECO:0000313" key="2">
    <source>
        <dbReference type="Proteomes" id="UP001235094"/>
    </source>
</evidence>
<evidence type="ECO:0000313" key="1">
    <source>
        <dbReference type="EMBL" id="MDQ0513520.1"/>
    </source>
</evidence>
<sequence>MRRVGEIQAEGYLCEIWEDDDGRVHFTADADIDADGANGQNGALAAYKTDNSGFEYLANGGMAIQNGKVICAHEWARDIVILGADNEPRVFPGGIIASPTWYCYPGRELDDPAAYVDAQTVPYIVVPPMIIARVAGVVRGGKARVTWQGRSVDGVVADRGPRNKIGELSIAAAAAIGMPSSPRHGGREIPDVEYELWPGVAAPGFELQPA</sequence>